<dbReference type="AlphaFoldDB" id="A0A969WCN2"/>
<comment type="caution">
    <text evidence="2">The sequence shown here is derived from an EMBL/GenBank/DDBJ whole genome shotgun (WGS) entry which is preliminary data.</text>
</comment>
<dbReference type="InterPro" id="IPR015947">
    <property type="entry name" value="PUA-like_sf"/>
</dbReference>
<dbReference type="Gene3D" id="1.10.4060.10">
    <property type="entry name" value="BPP1347 like domain"/>
    <property type="match status" value="1"/>
</dbReference>
<dbReference type="Proteomes" id="UP000653472">
    <property type="component" value="Unassembled WGS sequence"/>
</dbReference>
<dbReference type="SUPFAM" id="SSF88697">
    <property type="entry name" value="PUA domain-like"/>
    <property type="match status" value="1"/>
</dbReference>
<dbReference type="RefSeq" id="WP_168147656.1">
    <property type="nucleotide sequence ID" value="NZ_JAAVXB010000004.1"/>
</dbReference>
<protein>
    <submittedName>
        <fullName evidence="2">Peptidase S16</fullName>
    </submittedName>
</protein>
<name>A0A969WCN2_9GAMM</name>
<dbReference type="PANTHER" id="PTHR46732">
    <property type="entry name" value="ATP-DEPENDENT PROTEASE LA (LON) DOMAIN PROTEIN"/>
    <property type="match status" value="1"/>
</dbReference>
<evidence type="ECO:0000313" key="2">
    <source>
        <dbReference type="EMBL" id="NKF22395.1"/>
    </source>
</evidence>
<dbReference type="Gene3D" id="2.30.130.40">
    <property type="entry name" value="LON domain-like"/>
    <property type="match status" value="1"/>
</dbReference>
<evidence type="ECO:0000259" key="1">
    <source>
        <dbReference type="SMART" id="SM00464"/>
    </source>
</evidence>
<dbReference type="SMART" id="SM00464">
    <property type="entry name" value="LON"/>
    <property type="match status" value="1"/>
</dbReference>
<proteinExistence type="predicted"/>
<evidence type="ECO:0000313" key="3">
    <source>
        <dbReference type="Proteomes" id="UP000653472"/>
    </source>
</evidence>
<gene>
    <name evidence="2" type="ORF">G7Y82_08690</name>
</gene>
<reference evidence="2" key="1">
    <citation type="submission" date="2020-03" db="EMBL/GenBank/DDBJ databases">
        <title>Solimonas marina sp. nov., isolated from deep seawater of the Pacific Ocean.</title>
        <authorList>
            <person name="Liu X."/>
            <person name="Lai Q."/>
            <person name="Sun F."/>
            <person name="Gai Y."/>
            <person name="Li G."/>
            <person name="Shao Z."/>
        </authorList>
    </citation>
    <scope>NUCLEOTIDE SEQUENCE</scope>
    <source>
        <strain evidence="2">C16B3</strain>
    </source>
</reference>
<keyword evidence="3" id="KW-1185">Reference proteome</keyword>
<dbReference type="InterPro" id="IPR003111">
    <property type="entry name" value="Lon_prtase_N"/>
</dbReference>
<dbReference type="Pfam" id="PF02190">
    <property type="entry name" value="LON_substr_bdg"/>
    <property type="match status" value="1"/>
</dbReference>
<sequence length="194" mass="21436">MQTLDIPIFPLGTVLYPAGLLPLRIFEPRYVDMTKACIADDSVFGVCLIRAGFEVGTPAIPCEIGCTARIAEWDVPEPGLFTLSASGESVFRLLDRRTQVDGLIVGTVELREPAEPVGVPGAQQWMVELLQKLTIELGEQRFPQPSRFDDASWVAYRLLELMAITPERKQRLLELNDPLAVLTEVATLIRATGD</sequence>
<feature type="domain" description="Lon N-terminal" evidence="1">
    <location>
        <begin position="5"/>
        <end position="191"/>
    </location>
</feature>
<dbReference type="EMBL" id="JAAVXB010000004">
    <property type="protein sequence ID" value="NKF22395.1"/>
    <property type="molecule type" value="Genomic_DNA"/>
</dbReference>
<dbReference type="PANTHER" id="PTHR46732:SF8">
    <property type="entry name" value="ATP-DEPENDENT PROTEASE LA (LON) DOMAIN PROTEIN"/>
    <property type="match status" value="1"/>
</dbReference>
<dbReference type="InterPro" id="IPR046336">
    <property type="entry name" value="Lon_prtase_N_sf"/>
</dbReference>
<accession>A0A969WCN2</accession>
<organism evidence="2 3">
    <name type="scientific">Solimonas marina</name>
    <dbReference type="NCBI Taxonomy" id="2714601"/>
    <lineage>
        <taxon>Bacteria</taxon>
        <taxon>Pseudomonadati</taxon>
        <taxon>Pseudomonadota</taxon>
        <taxon>Gammaproteobacteria</taxon>
        <taxon>Nevskiales</taxon>
        <taxon>Nevskiaceae</taxon>
        <taxon>Solimonas</taxon>
    </lineage>
</organism>